<keyword evidence="8" id="KW-1185">Reference proteome</keyword>
<dbReference type="PROSITE" id="PS50931">
    <property type="entry name" value="HTH_LYSR"/>
    <property type="match status" value="1"/>
</dbReference>
<dbReference type="PANTHER" id="PTHR30537">
    <property type="entry name" value="HTH-TYPE TRANSCRIPTIONAL REGULATOR"/>
    <property type="match status" value="1"/>
</dbReference>
<dbReference type="SUPFAM" id="SSF53850">
    <property type="entry name" value="Periplasmic binding protein-like II"/>
    <property type="match status" value="1"/>
</dbReference>
<dbReference type="Pfam" id="PF00126">
    <property type="entry name" value="HTH_1"/>
    <property type="match status" value="1"/>
</dbReference>
<protein>
    <submittedName>
        <fullName evidence="7">Transcriptional regulator LysR family protein</fullName>
    </submittedName>
</protein>
<dbReference type="Gene3D" id="3.40.190.290">
    <property type="match status" value="1"/>
</dbReference>
<gene>
    <name evidence="7" type="ORF">PMES_00721</name>
</gene>
<dbReference type="InterPro" id="IPR000847">
    <property type="entry name" value="LysR_HTH_N"/>
</dbReference>
<keyword evidence="2" id="KW-0805">Transcription regulation</keyword>
<comment type="similarity">
    <text evidence="1">Belongs to the LysR transcriptional regulatory family.</text>
</comment>
<dbReference type="GO" id="GO:0043565">
    <property type="term" value="F:sequence-specific DNA binding"/>
    <property type="evidence" value="ECO:0007669"/>
    <property type="project" value="TreeGrafter"/>
</dbReference>
<sequence>MPPGRAGKTASLMAPPPRNEWNDQMSINAWDEIRTAYHVARMGTVSGAAEALGVHHATVIRHVDALEGRLGVKLFQRHARGYTATEAGADLLVVAQATEDQFAQLAGRLKGQGDTVSGELVVTALSHFSKLLTPELVAFQAQHPGLHVRLLSDMRVYRLEYGEAHVAIRAGAAPDEPDNVVQPFLNENYALYASPGYIERRGMPQTDEALMSHDFIGVDSSVGKAPFYRWMNATIPADRILFRANDDRVLRDALVAGAGLGFLSEIKARDYPDLVQVRSAREEWSVPLWLVTHVDLHRTTKVQAFLDHIKRAAARWYSEH</sequence>
<evidence type="ECO:0000256" key="4">
    <source>
        <dbReference type="ARBA" id="ARBA00023163"/>
    </source>
</evidence>
<dbReference type="Gene3D" id="1.10.10.10">
    <property type="entry name" value="Winged helix-like DNA-binding domain superfamily/Winged helix DNA-binding domain"/>
    <property type="match status" value="1"/>
</dbReference>
<name>A0A921NUJ6_9RHOB</name>
<organism evidence="7 8">
    <name type="scientific">Profundibacterium mesophilum KAUST100406-0324</name>
    <dbReference type="NCBI Taxonomy" id="1037889"/>
    <lineage>
        <taxon>Bacteria</taxon>
        <taxon>Pseudomonadati</taxon>
        <taxon>Pseudomonadota</taxon>
        <taxon>Alphaproteobacteria</taxon>
        <taxon>Rhodobacterales</taxon>
        <taxon>Roseobacteraceae</taxon>
        <taxon>Profundibacterium</taxon>
    </lineage>
</organism>
<dbReference type="InterPro" id="IPR005119">
    <property type="entry name" value="LysR_subst-bd"/>
</dbReference>
<evidence type="ECO:0000313" key="7">
    <source>
        <dbReference type="EMBL" id="KAF0676924.1"/>
    </source>
</evidence>
<dbReference type="EMBL" id="APKE01000010">
    <property type="protein sequence ID" value="KAF0676924.1"/>
    <property type="molecule type" value="Genomic_DNA"/>
</dbReference>
<dbReference type="SUPFAM" id="SSF46785">
    <property type="entry name" value="Winged helix' DNA-binding domain"/>
    <property type="match status" value="1"/>
</dbReference>
<evidence type="ECO:0000259" key="6">
    <source>
        <dbReference type="PROSITE" id="PS50931"/>
    </source>
</evidence>
<reference evidence="7" key="1">
    <citation type="submission" date="2013-03" db="EMBL/GenBank/DDBJ databases">
        <title>Genome Sequence of the Profundibacterium mesophilum strain KAUST100406-0324T from Red Sea, a novel genus in the family Rhodobacteraceae.</title>
        <authorList>
            <person name="Essack M."/>
            <person name="Alam I."/>
            <person name="Lafi F."/>
            <person name="Alawi W."/>
            <person name="Kamanu F."/>
            <person name="Al-Suwailem A."/>
            <person name="Lee O.O."/>
            <person name="Xu Y."/>
            <person name="Bajic V."/>
            <person name="Qian P.-Y."/>
            <person name="Archer J."/>
        </authorList>
    </citation>
    <scope>NUCLEOTIDE SEQUENCE</scope>
    <source>
        <strain evidence="7">KAUST100406-0324</strain>
    </source>
</reference>
<dbReference type="PANTHER" id="PTHR30537:SF3">
    <property type="entry name" value="TRANSCRIPTIONAL REGULATORY PROTEIN"/>
    <property type="match status" value="1"/>
</dbReference>
<dbReference type="Pfam" id="PF03466">
    <property type="entry name" value="LysR_substrate"/>
    <property type="match status" value="1"/>
</dbReference>
<dbReference type="AlphaFoldDB" id="A0A921NUJ6"/>
<feature type="domain" description="HTH lysR-type" evidence="6">
    <location>
        <begin position="30"/>
        <end position="85"/>
    </location>
</feature>
<evidence type="ECO:0000256" key="1">
    <source>
        <dbReference type="ARBA" id="ARBA00009437"/>
    </source>
</evidence>
<dbReference type="Proteomes" id="UP000698242">
    <property type="component" value="Unassembled WGS sequence"/>
</dbReference>
<keyword evidence="3" id="KW-0238">DNA-binding</keyword>
<dbReference type="GO" id="GO:0003700">
    <property type="term" value="F:DNA-binding transcription factor activity"/>
    <property type="evidence" value="ECO:0007669"/>
    <property type="project" value="InterPro"/>
</dbReference>
<evidence type="ECO:0000313" key="8">
    <source>
        <dbReference type="Proteomes" id="UP000698242"/>
    </source>
</evidence>
<evidence type="ECO:0000256" key="5">
    <source>
        <dbReference type="SAM" id="MobiDB-lite"/>
    </source>
</evidence>
<dbReference type="GO" id="GO:0006351">
    <property type="term" value="P:DNA-templated transcription"/>
    <property type="evidence" value="ECO:0007669"/>
    <property type="project" value="TreeGrafter"/>
</dbReference>
<keyword evidence="4" id="KW-0804">Transcription</keyword>
<accession>A0A921NUJ6</accession>
<evidence type="ECO:0000256" key="2">
    <source>
        <dbReference type="ARBA" id="ARBA00023015"/>
    </source>
</evidence>
<evidence type="ECO:0000256" key="3">
    <source>
        <dbReference type="ARBA" id="ARBA00023125"/>
    </source>
</evidence>
<comment type="caution">
    <text evidence="7">The sequence shown here is derived from an EMBL/GenBank/DDBJ whole genome shotgun (WGS) entry which is preliminary data.</text>
</comment>
<proteinExistence type="inferred from homology"/>
<dbReference type="InterPro" id="IPR036388">
    <property type="entry name" value="WH-like_DNA-bd_sf"/>
</dbReference>
<dbReference type="InterPro" id="IPR058163">
    <property type="entry name" value="LysR-type_TF_proteobact-type"/>
</dbReference>
<dbReference type="InterPro" id="IPR036390">
    <property type="entry name" value="WH_DNA-bd_sf"/>
</dbReference>
<feature type="region of interest" description="Disordered" evidence="5">
    <location>
        <begin position="1"/>
        <end position="20"/>
    </location>
</feature>